<gene>
    <name evidence="2" type="ORF">GCM10011610_41300</name>
</gene>
<keyword evidence="3" id="KW-1185">Reference proteome</keyword>
<protein>
    <submittedName>
        <fullName evidence="2">Uncharacterized protein</fullName>
    </submittedName>
</protein>
<reference evidence="3" key="1">
    <citation type="journal article" date="2019" name="Int. J. Syst. Evol. Microbiol.">
        <title>The Global Catalogue of Microorganisms (GCM) 10K type strain sequencing project: providing services to taxonomists for standard genome sequencing and annotation.</title>
        <authorList>
            <consortium name="The Broad Institute Genomics Platform"/>
            <consortium name="The Broad Institute Genome Sequencing Center for Infectious Disease"/>
            <person name="Wu L."/>
            <person name="Ma J."/>
        </authorList>
    </citation>
    <scope>NUCLEOTIDE SEQUENCE [LARGE SCALE GENOMIC DNA]</scope>
    <source>
        <strain evidence="3">CGMCC 4.7329</strain>
    </source>
</reference>
<dbReference type="Proteomes" id="UP000658127">
    <property type="component" value="Unassembled WGS sequence"/>
</dbReference>
<keyword evidence="1" id="KW-1133">Transmembrane helix</keyword>
<comment type="caution">
    <text evidence="2">The sequence shown here is derived from an EMBL/GenBank/DDBJ whole genome shotgun (WGS) entry which is preliminary data.</text>
</comment>
<organism evidence="2 3">
    <name type="scientific">Nocardia rhizosphaerihabitans</name>
    <dbReference type="NCBI Taxonomy" id="1691570"/>
    <lineage>
        <taxon>Bacteria</taxon>
        <taxon>Bacillati</taxon>
        <taxon>Actinomycetota</taxon>
        <taxon>Actinomycetes</taxon>
        <taxon>Mycobacteriales</taxon>
        <taxon>Nocardiaceae</taxon>
        <taxon>Nocardia</taxon>
    </lineage>
</organism>
<dbReference type="EMBL" id="BMNE01000004">
    <property type="protein sequence ID" value="GGN86241.1"/>
    <property type="molecule type" value="Genomic_DNA"/>
</dbReference>
<evidence type="ECO:0000256" key="1">
    <source>
        <dbReference type="SAM" id="Phobius"/>
    </source>
</evidence>
<feature type="transmembrane region" description="Helical" evidence="1">
    <location>
        <begin position="107"/>
        <end position="127"/>
    </location>
</feature>
<name>A0ABQ2KLX4_9NOCA</name>
<sequence length="145" mass="15866">MLVASVLLDAPDSLARNTIRRGRFLVPPLPARNYRDEDRYPVDYDPYHRCGGACGRPGCREVPQGYSHTVPIRDEGYGQPVEHYEQIAEPPRGYSFPVPRVPRSRSFIVVVAILFATGAAGLVGAMFGSGIDLFGAAETAVVRSF</sequence>
<keyword evidence="1" id="KW-0812">Transmembrane</keyword>
<evidence type="ECO:0000313" key="3">
    <source>
        <dbReference type="Proteomes" id="UP000658127"/>
    </source>
</evidence>
<keyword evidence="1" id="KW-0472">Membrane</keyword>
<proteinExistence type="predicted"/>
<evidence type="ECO:0000313" key="2">
    <source>
        <dbReference type="EMBL" id="GGN86241.1"/>
    </source>
</evidence>
<accession>A0ABQ2KLX4</accession>